<dbReference type="Pfam" id="PF00026">
    <property type="entry name" value="Asp"/>
    <property type="match status" value="1"/>
</dbReference>
<keyword evidence="5" id="KW-1185">Reference proteome</keyword>
<dbReference type="Proteomes" id="UP000623467">
    <property type="component" value="Unassembled WGS sequence"/>
</dbReference>
<name>A0A8H7DK88_9AGAR</name>
<keyword evidence="2" id="KW-0732">Signal</keyword>
<feature type="signal peptide" evidence="2">
    <location>
        <begin position="1"/>
        <end position="20"/>
    </location>
</feature>
<dbReference type="InterPro" id="IPR021109">
    <property type="entry name" value="Peptidase_aspartic_dom_sf"/>
</dbReference>
<evidence type="ECO:0000313" key="4">
    <source>
        <dbReference type="EMBL" id="KAF7378444.1"/>
    </source>
</evidence>
<evidence type="ECO:0000256" key="2">
    <source>
        <dbReference type="SAM" id="SignalP"/>
    </source>
</evidence>
<organism evidence="4 5">
    <name type="scientific">Mycena sanguinolenta</name>
    <dbReference type="NCBI Taxonomy" id="230812"/>
    <lineage>
        <taxon>Eukaryota</taxon>
        <taxon>Fungi</taxon>
        <taxon>Dikarya</taxon>
        <taxon>Basidiomycota</taxon>
        <taxon>Agaricomycotina</taxon>
        <taxon>Agaricomycetes</taxon>
        <taxon>Agaricomycetidae</taxon>
        <taxon>Agaricales</taxon>
        <taxon>Marasmiineae</taxon>
        <taxon>Mycenaceae</taxon>
        <taxon>Mycena</taxon>
    </lineage>
</organism>
<accession>A0A8H7DK88</accession>
<evidence type="ECO:0000256" key="1">
    <source>
        <dbReference type="ARBA" id="ARBA00007447"/>
    </source>
</evidence>
<sequence length="342" mass="36148">MPRIRPLLVTLLGLLYSAAAVNIEEQPERRGFSLPATRASERYQAGKRSVTGTVDGTHNNDGSVLVDVTFGSQTLPVVFDTASSILWVWSTYYNGSLTGDLYYNISASTTWAQLPGYTFNISYQDGSGSSGVVGTDKVTMGGLTVTGATLGAANAGTPGPTTVTKNTWMQNIASSLPSPIFAAYLPWGTGAAQSSIDFGYIDSSKYTGTLSTVPLISGTSRWAFTSTSYYVNGVHYSVTSTSSGSAFMAYYAKVPGAYEDSGAWFFPCSTTFPSLTLDVGGVQAPVNHVIDAYSLTLANGTRICRGGIQPSTSMIFGQVFLASNYVVFNDAASTIQIANIVF</sequence>
<protein>
    <submittedName>
        <fullName evidence="4">Aspergillopepsin i</fullName>
    </submittedName>
</protein>
<reference evidence="4" key="1">
    <citation type="submission" date="2020-05" db="EMBL/GenBank/DDBJ databases">
        <title>Mycena genomes resolve the evolution of fungal bioluminescence.</title>
        <authorList>
            <person name="Tsai I.J."/>
        </authorList>
    </citation>
    <scope>NUCLEOTIDE SEQUENCE</scope>
    <source>
        <strain evidence="4">160909Yilan</strain>
    </source>
</reference>
<dbReference type="PANTHER" id="PTHR47966">
    <property type="entry name" value="BETA-SITE APP-CLEAVING ENZYME, ISOFORM A-RELATED"/>
    <property type="match status" value="1"/>
</dbReference>
<dbReference type="PRINTS" id="PR00792">
    <property type="entry name" value="PEPSIN"/>
</dbReference>
<proteinExistence type="inferred from homology"/>
<dbReference type="SUPFAM" id="SSF50630">
    <property type="entry name" value="Acid proteases"/>
    <property type="match status" value="1"/>
</dbReference>
<comment type="similarity">
    <text evidence="1">Belongs to the peptidase A1 family.</text>
</comment>
<dbReference type="AlphaFoldDB" id="A0A8H7DK88"/>
<dbReference type="PANTHER" id="PTHR47966:SF1">
    <property type="entry name" value="ASPARTYL PROTEINASE"/>
    <property type="match status" value="1"/>
</dbReference>
<comment type="caution">
    <text evidence="4">The sequence shown here is derived from an EMBL/GenBank/DDBJ whole genome shotgun (WGS) entry which is preliminary data.</text>
</comment>
<dbReference type="OrthoDB" id="2907552at2759"/>
<dbReference type="Gene3D" id="2.40.70.10">
    <property type="entry name" value="Acid Proteases"/>
    <property type="match status" value="2"/>
</dbReference>
<dbReference type="InterPro" id="IPR033121">
    <property type="entry name" value="PEPTIDASE_A1"/>
</dbReference>
<evidence type="ECO:0000259" key="3">
    <source>
        <dbReference type="PROSITE" id="PS51767"/>
    </source>
</evidence>
<gene>
    <name evidence="4" type="ORF">MSAN_00271400</name>
</gene>
<evidence type="ECO:0000313" key="5">
    <source>
        <dbReference type="Proteomes" id="UP000623467"/>
    </source>
</evidence>
<dbReference type="EMBL" id="JACAZH010000001">
    <property type="protein sequence ID" value="KAF7378444.1"/>
    <property type="molecule type" value="Genomic_DNA"/>
</dbReference>
<feature type="domain" description="Peptidase A1" evidence="3">
    <location>
        <begin position="64"/>
        <end position="338"/>
    </location>
</feature>
<feature type="chain" id="PRO_5034137254" evidence="2">
    <location>
        <begin position="21"/>
        <end position="342"/>
    </location>
</feature>
<dbReference type="PROSITE" id="PS51767">
    <property type="entry name" value="PEPTIDASE_A1"/>
    <property type="match status" value="1"/>
</dbReference>
<dbReference type="GO" id="GO:0006508">
    <property type="term" value="P:proteolysis"/>
    <property type="evidence" value="ECO:0007669"/>
    <property type="project" value="InterPro"/>
</dbReference>
<dbReference type="InterPro" id="IPR001461">
    <property type="entry name" value="Aspartic_peptidase_A1"/>
</dbReference>
<dbReference type="GO" id="GO:0004190">
    <property type="term" value="F:aspartic-type endopeptidase activity"/>
    <property type="evidence" value="ECO:0007669"/>
    <property type="project" value="InterPro"/>
</dbReference>